<dbReference type="CDD" id="cd06261">
    <property type="entry name" value="TM_PBP2"/>
    <property type="match status" value="1"/>
</dbReference>
<keyword evidence="6 7" id="KW-0472">Membrane</keyword>
<dbReference type="GO" id="GO:0055085">
    <property type="term" value="P:transmembrane transport"/>
    <property type="evidence" value="ECO:0007669"/>
    <property type="project" value="InterPro"/>
</dbReference>
<proteinExistence type="inferred from homology"/>
<gene>
    <name evidence="9" type="ORF">DEM27_24995</name>
</gene>
<evidence type="ECO:0000313" key="9">
    <source>
        <dbReference type="EMBL" id="PWE53500.1"/>
    </source>
</evidence>
<keyword evidence="10" id="KW-1185">Reference proteome</keyword>
<evidence type="ECO:0000256" key="6">
    <source>
        <dbReference type="ARBA" id="ARBA00023136"/>
    </source>
</evidence>
<comment type="similarity">
    <text evidence="7">Belongs to the binding-protein-dependent transport system permease family.</text>
</comment>
<feature type="transmembrane region" description="Helical" evidence="7">
    <location>
        <begin position="203"/>
        <end position="228"/>
    </location>
</feature>
<sequence>MSGAGPATRGTTGFRLRRHGPLATGLTLILLLAGVALVSLVWTPFPPSKMQIMQKLKPPFEVGLLGTDQYGRDVLSMLMAGAWNSLSIALFAVALGAGIGVVIGLAVAAWRGVLETVTMRGCDVIFAVPPILSAMMLGAFIGPGRWTAIFAIATFMVPVFTRITVGAARQIWTRDFILAARAAGKGPLLISWQHVLPNIVGPIIVQVTIQLGLAILTEAGLSFLGLGLPPPAPSWGRMLAESQTFLRAAPWLAVLPGLAVALSVLGFNLIGDGLRDRLDPRQRGRA</sequence>
<keyword evidence="2 7" id="KW-0813">Transport</keyword>
<feature type="domain" description="ABC transmembrane type-1" evidence="8">
    <location>
        <begin position="82"/>
        <end position="271"/>
    </location>
</feature>
<evidence type="ECO:0000256" key="2">
    <source>
        <dbReference type="ARBA" id="ARBA00022448"/>
    </source>
</evidence>
<dbReference type="Gene3D" id="1.10.3720.10">
    <property type="entry name" value="MetI-like"/>
    <property type="match status" value="1"/>
</dbReference>
<feature type="transmembrane region" description="Helical" evidence="7">
    <location>
        <begin position="248"/>
        <end position="271"/>
    </location>
</feature>
<dbReference type="Proteomes" id="UP000245252">
    <property type="component" value="Unassembled WGS sequence"/>
</dbReference>
<dbReference type="SUPFAM" id="SSF161098">
    <property type="entry name" value="MetI-like"/>
    <property type="match status" value="1"/>
</dbReference>
<feature type="transmembrane region" description="Helical" evidence="7">
    <location>
        <begin position="147"/>
        <end position="165"/>
    </location>
</feature>
<reference evidence="9 10" key="1">
    <citation type="submission" date="2018-05" db="EMBL/GenBank/DDBJ databases">
        <title>The draft genome of strain NS-104.</title>
        <authorList>
            <person name="Hang P."/>
            <person name="Jiang J."/>
        </authorList>
    </citation>
    <scope>NUCLEOTIDE SEQUENCE [LARGE SCALE GENOMIC DNA]</scope>
    <source>
        <strain evidence="9 10">NS-104</strain>
    </source>
</reference>
<dbReference type="Pfam" id="PF00528">
    <property type="entry name" value="BPD_transp_1"/>
    <property type="match status" value="1"/>
</dbReference>
<evidence type="ECO:0000313" key="10">
    <source>
        <dbReference type="Proteomes" id="UP000245252"/>
    </source>
</evidence>
<comment type="subcellular location">
    <subcellularLocation>
        <location evidence="1 7">Cell membrane</location>
        <topology evidence="1 7">Multi-pass membrane protein</topology>
    </subcellularLocation>
</comment>
<name>A0A2U2DJQ7_9HYPH</name>
<keyword evidence="4 7" id="KW-0812">Transmembrane</keyword>
<evidence type="ECO:0000256" key="4">
    <source>
        <dbReference type="ARBA" id="ARBA00022692"/>
    </source>
</evidence>
<feature type="transmembrane region" description="Helical" evidence="7">
    <location>
        <begin position="86"/>
        <end position="110"/>
    </location>
</feature>
<dbReference type="PANTHER" id="PTHR43386:SF25">
    <property type="entry name" value="PEPTIDE ABC TRANSPORTER PERMEASE PROTEIN"/>
    <property type="match status" value="1"/>
</dbReference>
<keyword evidence="3" id="KW-1003">Cell membrane</keyword>
<dbReference type="PROSITE" id="PS50928">
    <property type="entry name" value="ABC_TM1"/>
    <property type="match status" value="1"/>
</dbReference>
<dbReference type="InterPro" id="IPR035906">
    <property type="entry name" value="MetI-like_sf"/>
</dbReference>
<dbReference type="InterPro" id="IPR050366">
    <property type="entry name" value="BP-dependent_transpt_permease"/>
</dbReference>
<organism evidence="9 10">
    <name type="scientific">Metarhizobium album</name>
    <dbReference type="NCBI Taxonomy" id="2182425"/>
    <lineage>
        <taxon>Bacteria</taxon>
        <taxon>Pseudomonadati</taxon>
        <taxon>Pseudomonadota</taxon>
        <taxon>Alphaproteobacteria</taxon>
        <taxon>Hyphomicrobiales</taxon>
        <taxon>Rhizobiaceae</taxon>
        <taxon>Metarhizobium</taxon>
    </lineage>
</organism>
<accession>A0A2U2DJQ7</accession>
<keyword evidence="5 7" id="KW-1133">Transmembrane helix</keyword>
<dbReference type="OrthoDB" id="9812701at2"/>
<feature type="transmembrane region" description="Helical" evidence="7">
    <location>
        <begin position="21"/>
        <end position="42"/>
    </location>
</feature>
<dbReference type="RefSeq" id="WP_109460971.1">
    <property type="nucleotide sequence ID" value="NZ_QFBC01000015.1"/>
</dbReference>
<protein>
    <submittedName>
        <fullName evidence="9">Peptide ABC transporter permease</fullName>
    </submittedName>
</protein>
<evidence type="ECO:0000256" key="5">
    <source>
        <dbReference type="ARBA" id="ARBA00022989"/>
    </source>
</evidence>
<evidence type="ECO:0000256" key="1">
    <source>
        <dbReference type="ARBA" id="ARBA00004651"/>
    </source>
</evidence>
<dbReference type="InterPro" id="IPR000515">
    <property type="entry name" value="MetI-like"/>
</dbReference>
<comment type="caution">
    <text evidence="9">The sequence shown here is derived from an EMBL/GenBank/DDBJ whole genome shotgun (WGS) entry which is preliminary data.</text>
</comment>
<dbReference type="GO" id="GO:0005886">
    <property type="term" value="C:plasma membrane"/>
    <property type="evidence" value="ECO:0007669"/>
    <property type="project" value="UniProtKB-SubCell"/>
</dbReference>
<evidence type="ECO:0000256" key="3">
    <source>
        <dbReference type="ARBA" id="ARBA00022475"/>
    </source>
</evidence>
<evidence type="ECO:0000256" key="7">
    <source>
        <dbReference type="RuleBase" id="RU363032"/>
    </source>
</evidence>
<dbReference type="AlphaFoldDB" id="A0A2U2DJQ7"/>
<evidence type="ECO:0000259" key="8">
    <source>
        <dbReference type="PROSITE" id="PS50928"/>
    </source>
</evidence>
<feature type="transmembrane region" description="Helical" evidence="7">
    <location>
        <begin position="122"/>
        <end position="141"/>
    </location>
</feature>
<dbReference type="EMBL" id="QFBC01000015">
    <property type="protein sequence ID" value="PWE53500.1"/>
    <property type="molecule type" value="Genomic_DNA"/>
</dbReference>
<dbReference type="PANTHER" id="PTHR43386">
    <property type="entry name" value="OLIGOPEPTIDE TRANSPORT SYSTEM PERMEASE PROTEIN APPC"/>
    <property type="match status" value="1"/>
</dbReference>